<evidence type="ECO:0000256" key="5">
    <source>
        <dbReference type="ARBA" id="ARBA00022741"/>
    </source>
</evidence>
<feature type="binding site" evidence="7">
    <location>
        <position position="103"/>
    </location>
    <ligand>
        <name>a divalent metal cation</name>
        <dbReference type="ChEBI" id="CHEBI:60240"/>
    </ligand>
</feature>
<keyword evidence="3 7" id="KW-0963">Cytoplasm</keyword>
<dbReference type="Pfam" id="PF01975">
    <property type="entry name" value="SurE"/>
    <property type="match status" value="1"/>
</dbReference>
<evidence type="ECO:0000313" key="10">
    <source>
        <dbReference type="Proteomes" id="UP001254165"/>
    </source>
</evidence>
<evidence type="ECO:0000256" key="4">
    <source>
        <dbReference type="ARBA" id="ARBA00022723"/>
    </source>
</evidence>
<dbReference type="NCBIfam" id="TIGR00087">
    <property type="entry name" value="surE"/>
    <property type="match status" value="1"/>
</dbReference>
<feature type="binding site" evidence="7">
    <location>
        <position position="16"/>
    </location>
    <ligand>
        <name>a divalent metal cation</name>
        <dbReference type="ChEBI" id="CHEBI:60240"/>
    </ligand>
</feature>
<accession>A0ABU3NJ62</accession>
<keyword evidence="10" id="KW-1185">Reference proteome</keyword>
<dbReference type="NCBIfam" id="NF001490">
    <property type="entry name" value="PRK00346.1-4"/>
    <property type="match status" value="1"/>
</dbReference>
<feature type="domain" description="Survival protein SurE-like phosphatase/nucleotidase" evidence="8">
    <location>
        <begin position="11"/>
        <end position="199"/>
    </location>
</feature>
<comment type="catalytic activity">
    <reaction evidence="1 7">
        <text>a ribonucleoside 5'-phosphate + H2O = a ribonucleoside + phosphate</text>
        <dbReference type="Rhea" id="RHEA:12484"/>
        <dbReference type="ChEBI" id="CHEBI:15377"/>
        <dbReference type="ChEBI" id="CHEBI:18254"/>
        <dbReference type="ChEBI" id="CHEBI:43474"/>
        <dbReference type="ChEBI" id="CHEBI:58043"/>
        <dbReference type="EC" id="3.1.3.5"/>
    </reaction>
</comment>
<evidence type="ECO:0000256" key="2">
    <source>
        <dbReference type="ARBA" id="ARBA00011062"/>
    </source>
</evidence>
<dbReference type="PANTHER" id="PTHR30457:SF12">
    <property type="entry name" value="5'_3'-NUCLEOTIDASE SURE"/>
    <property type="match status" value="1"/>
</dbReference>
<keyword evidence="4 7" id="KW-0479">Metal-binding</keyword>
<feature type="binding site" evidence="7">
    <location>
        <position position="47"/>
    </location>
    <ligand>
        <name>a divalent metal cation</name>
        <dbReference type="ChEBI" id="CHEBI:60240"/>
    </ligand>
</feature>
<comment type="function">
    <text evidence="7">Nucleotidase that shows phosphatase activity on nucleoside 5'-monophosphates.</text>
</comment>
<dbReference type="NCBIfam" id="NF001492">
    <property type="entry name" value="PRK00346.2-2"/>
    <property type="match status" value="1"/>
</dbReference>
<dbReference type="PANTHER" id="PTHR30457">
    <property type="entry name" value="5'-NUCLEOTIDASE SURE"/>
    <property type="match status" value="1"/>
</dbReference>
<dbReference type="SUPFAM" id="SSF64167">
    <property type="entry name" value="SurE-like"/>
    <property type="match status" value="1"/>
</dbReference>
<evidence type="ECO:0000313" key="9">
    <source>
        <dbReference type="EMBL" id="MDT8896893.1"/>
    </source>
</evidence>
<dbReference type="Gene3D" id="3.40.1210.10">
    <property type="entry name" value="Survival protein SurE-like phosphatase/nucleotidase"/>
    <property type="match status" value="1"/>
</dbReference>
<proteinExistence type="inferred from homology"/>
<evidence type="ECO:0000256" key="3">
    <source>
        <dbReference type="ARBA" id="ARBA00022490"/>
    </source>
</evidence>
<evidence type="ECO:0000256" key="1">
    <source>
        <dbReference type="ARBA" id="ARBA00000815"/>
    </source>
</evidence>
<comment type="subcellular location">
    <subcellularLocation>
        <location evidence="7">Cytoplasm</location>
    </subcellularLocation>
</comment>
<dbReference type="EMBL" id="JAUHMF010000001">
    <property type="protein sequence ID" value="MDT8896893.1"/>
    <property type="molecule type" value="Genomic_DNA"/>
</dbReference>
<evidence type="ECO:0000259" key="8">
    <source>
        <dbReference type="Pfam" id="PF01975"/>
    </source>
</evidence>
<comment type="cofactor">
    <cofactor evidence="7">
        <name>a divalent metal cation</name>
        <dbReference type="ChEBI" id="CHEBI:60240"/>
    </cofactor>
    <text evidence="7">Binds 1 divalent metal cation per subunit.</text>
</comment>
<keyword evidence="5 7" id="KW-0547">Nucleotide-binding</keyword>
<name>A0ABU3NJ62_9CHLR</name>
<protein>
    <recommendedName>
        <fullName evidence="7">5'-nucleotidase SurE</fullName>
        <ecNumber evidence="7">3.1.3.5</ecNumber>
    </recommendedName>
    <alternativeName>
        <fullName evidence="7">Nucleoside 5'-monophosphate phosphohydrolase</fullName>
    </alternativeName>
</protein>
<dbReference type="RefSeq" id="WP_315623516.1">
    <property type="nucleotide sequence ID" value="NZ_JAUHMF010000001.1"/>
</dbReference>
<dbReference type="EC" id="3.1.3.5" evidence="7"/>
<dbReference type="Proteomes" id="UP001254165">
    <property type="component" value="Unassembled WGS sequence"/>
</dbReference>
<dbReference type="HAMAP" id="MF_00060">
    <property type="entry name" value="SurE"/>
    <property type="match status" value="1"/>
</dbReference>
<evidence type="ECO:0000256" key="7">
    <source>
        <dbReference type="HAMAP-Rule" id="MF_00060"/>
    </source>
</evidence>
<comment type="caution">
    <text evidence="9">The sequence shown here is derived from an EMBL/GenBank/DDBJ whole genome shotgun (WGS) entry which is preliminary data.</text>
</comment>
<gene>
    <name evidence="7 9" type="primary">surE</name>
    <name evidence="9" type="ORF">QYE77_01350</name>
</gene>
<dbReference type="InterPro" id="IPR030048">
    <property type="entry name" value="SurE"/>
</dbReference>
<sequence>MSEQSRKRPHILVTNDDGVFAPGLLALVQAMQPLGEVSVLAPERNWSGGGHVKTLDRPLRVREYRLIDGALAYASDGAPSDCVSLALLGFFKKPIDLVVSGINQGANLGHDVTYSGTVTAAMEAVIAGVPAVAFSLEVYENGRTTVDYQPAAQFAFKIVAQVLKYGISSDILLNVNVPALPVDKIRGIRVTRQGLRVYHNRLDERIDPRGKPYYWIGGDIPTGVPEPGTDVGALTEGYVSVTPLHLDLTAYRVLSDLYTWTWDAALTINEKEKPVSHSDPETATIQCLADVLDK</sequence>
<organism evidence="9 10">
    <name type="scientific">Thermanaerothrix solaris</name>
    <dbReference type="NCBI Taxonomy" id="3058434"/>
    <lineage>
        <taxon>Bacteria</taxon>
        <taxon>Bacillati</taxon>
        <taxon>Chloroflexota</taxon>
        <taxon>Anaerolineae</taxon>
        <taxon>Anaerolineales</taxon>
        <taxon>Anaerolineaceae</taxon>
        <taxon>Thermanaerothrix</taxon>
    </lineage>
</organism>
<dbReference type="GO" id="GO:0008254">
    <property type="term" value="F:3'-nucleotidase activity"/>
    <property type="evidence" value="ECO:0007669"/>
    <property type="project" value="UniProtKB-EC"/>
</dbReference>
<feature type="binding site" evidence="7">
    <location>
        <position position="17"/>
    </location>
    <ligand>
        <name>a divalent metal cation</name>
        <dbReference type="ChEBI" id="CHEBI:60240"/>
    </ligand>
</feature>
<comment type="similarity">
    <text evidence="2 7">Belongs to the SurE nucleotidase family.</text>
</comment>
<dbReference type="InterPro" id="IPR002828">
    <property type="entry name" value="SurE-like_Pase/nucleotidase"/>
</dbReference>
<reference evidence="9 10" key="1">
    <citation type="submission" date="2023-07" db="EMBL/GenBank/DDBJ databases">
        <title>Novel species of Thermanaerothrix with wide hydrolytic capabilities.</title>
        <authorList>
            <person name="Zayulina K.S."/>
            <person name="Podosokorskaya O.A."/>
            <person name="Elcheninov A.G."/>
        </authorList>
    </citation>
    <scope>NUCLEOTIDE SEQUENCE [LARGE SCALE GENOMIC DNA]</scope>
    <source>
        <strain evidence="9 10">4228-RoL</strain>
    </source>
</reference>
<dbReference type="InterPro" id="IPR036523">
    <property type="entry name" value="SurE-like_sf"/>
</dbReference>
<keyword evidence="6 7" id="KW-0378">Hydrolase</keyword>
<evidence type="ECO:0000256" key="6">
    <source>
        <dbReference type="ARBA" id="ARBA00022801"/>
    </source>
</evidence>